<dbReference type="InterPro" id="IPR003917">
    <property type="entry name" value="NADH_UbQ_OxRdtase_chain2"/>
</dbReference>
<evidence type="ECO:0000256" key="3">
    <source>
        <dbReference type="ARBA" id="ARBA00012944"/>
    </source>
</evidence>
<dbReference type="GO" id="GO:0008137">
    <property type="term" value="F:NADH dehydrogenase (ubiquinone) activity"/>
    <property type="evidence" value="ECO:0007669"/>
    <property type="project" value="UniProtKB-EC"/>
</dbReference>
<evidence type="ECO:0000256" key="5">
    <source>
        <dbReference type="ARBA" id="ARBA00022448"/>
    </source>
</evidence>
<evidence type="ECO:0000256" key="7">
    <source>
        <dbReference type="ARBA" id="ARBA00022692"/>
    </source>
</evidence>
<organism evidence="19">
    <name type="scientific">Ophiopholis japonica</name>
    <dbReference type="NCBI Taxonomy" id="861513"/>
    <lineage>
        <taxon>Eukaryota</taxon>
        <taxon>Metazoa</taxon>
        <taxon>Echinodermata</taxon>
        <taxon>Eleutherozoa</taxon>
        <taxon>Asterozoa</taxon>
        <taxon>Ophiuroidea</taxon>
        <taxon>Myophiuroidea</taxon>
        <taxon>Metophiurida</taxon>
        <taxon>Ophintegrida</taxon>
        <taxon>Amphilepidida</taxon>
        <taxon>Ophiurina</taxon>
        <taxon>Gnathophiurina</taxon>
        <taxon>Ophiactoidea</taxon>
        <taxon>Ophiactidae</taxon>
        <taxon>Ophiopholis</taxon>
    </lineage>
</organism>
<keyword evidence="9 17" id="KW-1278">Translocase</keyword>
<evidence type="ECO:0000256" key="4">
    <source>
        <dbReference type="ARBA" id="ARBA00021008"/>
    </source>
</evidence>
<keyword evidence="15 17" id="KW-0472">Membrane</keyword>
<sequence>MVNLFFNLFLLSSLVFVFISEHWLIVWIWLECITLSLVILLQPNLISCRGLESVCKYFVAQSVAGVIILFGILLRFYGENSFFISGYYNSSCHLVLILGLLIKLAVFPSPFWFIDAVGGVPFSQSFYLIVVSKLSPLYLLFSIVDSHLIILLSFVGLISALTSAVLGVNQSSFRKLLAYSSISNLGWFVVCLPFLSGGLVVFCVLSYICMLVPVLWAGSHFNLNFMVKSSNLYGTPANKVVLLVSLLSLGGLPPSVGFFFKWVFFQSLVDVNLYWVSSVLIISSLFSLFFYLIMSFNIYSLSSPNSKSSLLFISTNNALGYTFWATLGILFSINLVFFMGLFWGVLI</sequence>
<reference evidence="19" key="1">
    <citation type="journal article" date="2019" name="Mar. Biol. Res.">
        <title>Mitochondrial gene rearrangement and phylogenetic relationships in the Amphilepidida and Ophiacanthida (Echinodermata, Ophiuroidea).</title>
        <authorList>
            <person name="Lee T."/>
            <person name="Bae Y.J."/>
            <person name="Shin S."/>
        </authorList>
    </citation>
    <scope>NUCLEOTIDE SEQUENCE</scope>
</reference>
<accession>A0A6C0FEQ1</accession>
<comment type="function">
    <text evidence="17">Core subunit of the mitochondrial membrane respiratory chain NADH dehydrogenase (Complex I) which catalyzes electron transfer from NADH through the respiratory chain, using ubiquinone as an electron acceptor. Essential for the catalytic activity and assembly of complex I.</text>
</comment>
<dbReference type="GeneID" id="43959956"/>
<evidence type="ECO:0000256" key="13">
    <source>
        <dbReference type="ARBA" id="ARBA00023075"/>
    </source>
</evidence>
<keyword evidence="12 17" id="KW-0520">NAD</keyword>
<dbReference type="RefSeq" id="YP_009730176.1">
    <property type="nucleotide sequence ID" value="NC_045939.1"/>
</dbReference>
<name>A0A6C0FEQ1_9ECHI</name>
<dbReference type="InterPro" id="IPR001750">
    <property type="entry name" value="ND/Mrp_TM"/>
</dbReference>
<evidence type="ECO:0000313" key="19">
    <source>
        <dbReference type="EMBL" id="QHT54232.1"/>
    </source>
</evidence>
<protein>
    <recommendedName>
        <fullName evidence="4 17">NADH-ubiquinone oxidoreductase chain 2</fullName>
        <ecNumber evidence="3 17">7.1.1.2</ecNumber>
    </recommendedName>
</protein>
<dbReference type="PANTHER" id="PTHR46552">
    <property type="entry name" value="NADH-UBIQUINONE OXIDOREDUCTASE CHAIN 2"/>
    <property type="match status" value="1"/>
</dbReference>
<dbReference type="CTD" id="4536"/>
<comment type="similarity">
    <text evidence="2 17">Belongs to the complex I subunit 2 family.</text>
</comment>
<evidence type="ECO:0000256" key="2">
    <source>
        <dbReference type="ARBA" id="ARBA00007012"/>
    </source>
</evidence>
<proteinExistence type="inferred from homology"/>
<feature type="transmembrane region" description="Helical" evidence="17">
    <location>
        <begin position="321"/>
        <end position="346"/>
    </location>
</feature>
<dbReference type="AlphaFoldDB" id="A0A6C0FEQ1"/>
<dbReference type="GO" id="GO:0006120">
    <property type="term" value="P:mitochondrial electron transport, NADH to ubiquinone"/>
    <property type="evidence" value="ECO:0007669"/>
    <property type="project" value="InterPro"/>
</dbReference>
<keyword evidence="6 17" id="KW-0679">Respiratory chain</keyword>
<evidence type="ECO:0000256" key="9">
    <source>
        <dbReference type="ARBA" id="ARBA00022967"/>
    </source>
</evidence>
<evidence type="ECO:0000256" key="15">
    <source>
        <dbReference type="ARBA" id="ARBA00023136"/>
    </source>
</evidence>
<keyword evidence="5" id="KW-0813">Transport</keyword>
<feature type="domain" description="NADH:quinone oxidoreductase/Mrp antiporter transmembrane" evidence="18">
    <location>
        <begin position="20"/>
        <end position="286"/>
    </location>
</feature>
<keyword evidence="7 17" id="KW-0812">Transmembrane</keyword>
<dbReference type="EMBL" id="MK343095">
    <property type="protein sequence ID" value="QHT54232.1"/>
    <property type="molecule type" value="Genomic_DNA"/>
</dbReference>
<feature type="transmembrane region" description="Helical" evidence="17">
    <location>
        <begin position="240"/>
        <end position="260"/>
    </location>
</feature>
<evidence type="ECO:0000256" key="12">
    <source>
        <dbReference type="ARBA" id="ARBA00023027"/>
    </source>
</evidence>
<feature type="transmembrane region" description="Helical" evidence="17">
    <location>
        <begin position="188"/>
        <end position="216"/>
    </location>
</feature>
<evidence type="ECO:0000256" key="6">
    <source>
        <dbReference type="ARBA" id="ARBA00022660"/>
    </source>
</evidence>
<feature type="transmembrane region" description="Helical" evidence="17">
    <location>
        <begin position="93"/>
        <end position="114"/>
    </location>
</feature>
<keyword evidence="13 17" id="KW-0830">Ubiquinone</keyword>
<dbReference type="PRINTS" id="PR01436">
    <property type="entry name" value="NADHDHGNASE2"/>
</dbReference>
<evidence type="ECO:0000259" key="18">
    <source>
        <dbReference type="Pfam" id="PF00361"/>
    </source>
</evidence>
<evidence type="ECO:0000256" key="11">
    <source>
        <dbReference type="ARBA" id="ARBA00022989"/>
    </source>
</evidence>
<evidence type="ECO:0000256" key="16">
    <source>
        <dbReference type="ARBA" id="ARBA00049551"/>
    </source>
</evidence>
<keyword evidence="10 17" id="KW-0249">Electron transport</keyword>
<evidence type="ECO:0000256" key="8">
    <source>
        <dbReference type="ARBA" id="ARBA00022792"/>
    </source>
</evidence>
<keyword evidence="11 17" id="KW-1133">Transmembrane helix</keyword>
<feature type="transmembrane region" description="Helical" evidence="17">
    <location>
        <begin position="149"/>
        <end position="168"/>
    </location>
</feature>
<comment type="subcellular location">
    <subcellularLocation>
        <location evidence="1 17">Mitochondrion inner membrane</location>
        <topology evidence="1 17">Multi-pass membrane protein</topology>
    </subcellularLocation>
</comment>
<keyword evidence="14 17" id="KW-0496">Mitochondrion</keyword>
<geneLocation type="mitochondrion" evidence="19"/>
<evidence type="ECO:0000256" key="1">
    <source>
        <dbReference type="ARBA" id="ARBA00004448"/>
    </source>
</evidence>
<evidence type="ECO:0000256" key="14">
    <source>
        <dbReference type="ARBA" id="ARBA00023128"/>
    </source>
</evidence>
<feature type="transmembrane region" description="Helical" evidence="17">
    <location>
        <begin position="272"/>
        <end position="301"/>
    </location>
</feature>
<dbReference type="PANTHER" id="PTHR46552:SF1">
    <property type="entry name" value="NADH-UBIQUINONE OXIDOREDUCTASE CHAIN 2"/>
    <property type="match status" value="1"/>
</dbReference>
<dbReference type="Pfam" id="PF00361">
    <property type="entry name" value="Proton_antipo_M"/>
    <property type="match status" value="1"/>
</dbReference>
<dbReference type="EC" id="7.1.1.2" evidence="3 17"/>
<evidence type="ECO:0000256" key="10">
    <source>
        <dbReference type="ARBA" id="ARBA00022982"/>
    </source>
</evidence>
<dbReference type="InterPro" id="IPR050175">
    <property type="entry name" value="Complex_I_Subunit_2"/>
</dbReference>
<comment type="catalytic activity">
    <reaction evidence="16 17">
        <text>a ubiquinone + NADH + 5 H(+)(in) = a ubiquinol + NAD(+) + 4 H(+)(out)</text>
        <dbReference type="Rhea" id="RHEA:29091"/>
        <dbReference type="Rhea" id="RHEA-COMP:9565"/>
        <dbReference type="Rhea" id="RHEA-COMP:9566"/>
        <dbReference type="ChEBI" id="CHEBI:15378"/>
        <dbReference type="ChEBI" id="CHEBI:16389"/>
        <dbReference type="ChEBI" id="CHEBI:17976"/>
        <dbReference type="ChEBI" id="CHEBI:57540"/>
        <dbReference type="ChEBI" id="CHEBI:57945"/>
        <dbReference type="EC" id="7.1.1.2"/>
    </reaction>
</comment>
<dbReference type="GO" id="GO:0005743">
    <property type="term" value="C:mitochondrial inner membrane"/>
    <property type="evidence" value="ECO:0007669"/>
    <property type="project" value="UniProtKB-SubCell"/>
</dbReference>
<keyword evidence="8 17" id="KW-0999">Mitochondrion inner membrane</keyword>
<evidence type="ECO:0000256" key="17">
    <source>
        <dbReference type="RuleBase" id="RU003403"/>
    </source>
</evidence>
<gene>
    <name evidence="19" type="primary">ND2</name>
</gene>
<feature type="transmembrane region" description="Helical" evidence="17">
    <location>
        <begin position="58"/>
        <end position="78"/>
    </location>
</feature>